<evidence type="ECO:0008006" key="4">
    <source>
        <dbReference type="Google" id="ProtNLM"/>
    </source>
</evidence>
<dbReference type="EMBL" id="JBHLUN010000006">
    <property type="protein sequence ID" value="MFC0408403.1"/>
    <property type="molecule type" value="Genomic_DNA"/>
</dbReference>
<gene>
    <name evidence="2" type="ORF">ACFFGY_09105</name>
</gene>
<evidence type="ECO:0000256" key="1">
    <source>
        <dbReference type="SAM" id="MobiDB-lite"/>
    </source>
</evidence>
<dbReference type="RefSeq" id="WP_377044158.1">
    <property type="nucleotide sequence ID" value="NZ_JBHLUN010000006.1"/>
</dbReference>
<evidence type="ECO:0000313" key="2">
    <source>
        <dbReference type="EMBL" id="MFC0408403.1"/>
    </source>
</evidence>
<protein>
    <recommendedName>
        <fullName evidence="4">DNA topology modulation protein FlaR</fullName>
    </recommendedName>
</protein>
<dbReference type="Proteomes" id="UP001589865">
    <property type="component" value="Unassembled WGS sequence"/>
</dbReference>
<dbReference type="PANTHER" id="PTHR37816:SF1">
    <property type="entry name" value="TOXIN"/>
    <property type="match status" value="1"/>
</dbReference>
<reference evidence="2 3" key="1">
    <citation type="submission" date="2024-09" db="EMBL/GenBank/DDBJ databases">
        <authorList>
            <person name="Sun Q."/>
            <person name="Mori K."/>
        </authorList>
    </citation>
    <scope>NUCLEOTIDE SEQUENCE [LARGE SCALE GENOMIC DNA]</scope>
    <source>
        <strain evidence="2 3">TBRC 5777</strain>
    </source>
</reference>
<dbReference type="PANTHER" id="PTHR37816">
    <property type="entry name" value="YALI0E33011P"/>
    <property type="match status" value="1"/>
</dbReference>
<evidence type="ECO:0000313" key="3">
    <source>
        <dbReference type="Proteomes" id="UP001589865"/>
    </source>
</evidence>
<dbReference type="Gene3D" id="3.40.50.300">
    <property type="entry name" value="P-loop containing nucleotide triphosphate hydrolases"/>
    <property type="match status" value="1"/>
</dbReference>
<dbReference type="InterPro" id="IPR052922">
    <property type="entry name" value="Cytidylate_Kinase-2"/>
</dbReference>
<dbReference type="SUPFAM" id="SSF52540">
    <property type="entry name" value="P-loop containing nucleoside triphosphate hydrolases"/>
    <property type="match status" value="1"/>
</dbReference>
<organism evidence="2 3">
    <name type="scientific">Roseomonas elaeocarpi</name>
    <dbReference type="NCBI Taxonomy" id="907779"/>
    <lineage>
        <taxon>Bacteria</taxon>
        <taxon>Pseudomonadati</taxon>
        <taxon>Pseudomonadota</taxon>
        <taxon>Alphaproteobacteria</taxon>
        <taxon>Acetobacterales</taxon>
        <taxon>Roseomonadaceae</taxon>
        <taxon>Roseomonas</taxon>
    </lineage>
</organism>
<comment type="caution">
    <text evidence="2">The sequence shown here is derived from an EMBL/GenBank/DDBJ whole genome shotgun (WGS) entry which is preliminary data.</text>
</comment>
<feature type="region of interest" description="Disordered" evidence="1">
    <location>
        <begin position="172"/>
        <end position="193"/>
    </location>
</feature>
<accession>A0ABV6JV02</accession>
<proteinExistence type="predicted"/>
<dbReference type="InterPro" id="IPR027417">
    <property type="entry name" value="P-loop_NTPase"/>
</dbReference>
<keyword evidence="3" id="KW-1185">Reference proteome</keyword>
<sequence length="193" mass="21239">MRRIVVMGPPGSGKSRLARQLGERLGLPVFHLDRFYWRPGWVEAPTVEFRAEVERLAALPGWVIDGNYTGTLEMRLRRADAVVFLDVPSSLSLLRVLRRCLQGYGTVRADVAPGCAERLDPGFLLFTWRWNHRQRARNLAMLEGFRGPVTVLRGRGAVRNYLAGLRRSAGEGGVTGADAGAARPGEWTTGGAG</sequence>
<name>A0ABV6JV02_9PROT</name>